<accession>A0A2N5V815</accession>
<organism evidence="3 4">
    <name type="scientific">Puccinia coronata f. sp. avenae</name>
    <dbReference type="NCBI Taxonomy" id="200324"/>
    <lineage>
        <taxon>Eukaryota</taxon>
        <taxon>Fungi</taxon>
        <taxon>Dikarya</taxon>
        <taxon>Basidiomycota</taxon>
        <taxon>Pucciniomycotina</taxon>
        <taxon>Pucciniomycetes</taxon>
        <taxon>Pucciniales</taxon>
        <taxon>Pucciniaceae</taxon>
        <taxon>Puccinia</taxon>
    </lineage>
</organism>
<proteinExistence type="predicted"/>
<feature type="compositionally biased region" description="Basic and acidic residues" evidence="1">
    <location>
        <begin position="155"/>
        <end position="165"/>
    </location>
</feature>
<comment type="caution">
    <text evidence="3">The sequence shown here is derived from an EMBL/GenBank/DDBJ whole genome shotgun (WGS) entry which is preliminary data.</text>
</comment>
<dbReference type="EMBL" id="PGCI01000042">
    <property type="protein sequence ID" value="PLW46142.1"/>
    <property type="molecule type" value="Genomic_DNA"/>
</dbReference>
<dbReference type="AlphaFoldDB" id="A0A2N5V815"/>
<gene>
    <name evidence="3" type="ORF">PCASD_04178</name>
    <name evidence="2" type="ORF">PCASD_20703</name>
</gene>
<evidence type="ECO:0000313" key="3">
    <source>
        <dbReference type="EMBL" id="PLW46142.1"/>
    </source>
</evidence>
<evidence type="ECO:0000313" key="4">
    <source>
        <dbReference type="Proteomes" id="UP000235392"/>
    </source>
</evidence>
<sequence>MPLMARPGNLPDRAHYKFKPLGRRTGRRVADANRFDASFSKLDVSASAHHYDALYQPIRCTSLIALDSVGASGYGASLALKLGKRFKTYNPIHVGTLLLTKRLIMGLEISNHFVNVEAQNGSMGLTAGINRSNTAVRAVLEQPCSTGGRTGTVRPKRDPTGRTDLSDRSRLVLCDRSQELIGQACPTRRQVLRSDSACPTTGRARLFEHRSSCRVRPVNAGSVLLGLPEAIKPGNSYNMVTTNNRE</sequence>
<feature type="region of interest" description="Disordered" evidence="1">
    <location>
        <begin position="144"/>
        <end position="165"/>
    </location>
</feature>
<dbReference type="Proteomes" id="UP000235392">
    <property type="component" value="Unassembled WGS sequence"/>
</dbReference>
<reference evidence="3 4" key="1">
    <citation type="submission" date="2017-11" db="EMBL/GenBank/DDBJ databases">
        <title>De novo assembly and phasing of dikaryotic genomes from two isolates of Puccinia coronata f. sp. avenae, the causal agent of oat crown rust.</title>
        <authorList>
            <person name="Miller M.E."/>
            <person name="Zhang Y."/>
            <person name="Omidvar V."/>
            <person name="Sperschneider J."/>
            <person name="Schwessinger B."/>
            <person name="Raley C."/>
            <person name="Palmer J.M."/>
            <person name="Garnica D."/>
            <person name="Upadhyaya N."/>
            <person name="Rathjen J."/>
            <person name="Taylor J.M."/>
            <person name="Park R.F."/>
            <person name="Dodds P.N."/>
            <person name="Hirsch C.D."/>
            <person name="Kianian S.F."/>
            <person name="Figueroa M."/>
        </authorList>
    </citation>
    <scope>NUCLEOTIDE SEQUENCE [LARGE SCALE GENOMIC DNA]</scope>
    <source>
        <strain evidence="3">12SD80</strain>
    </source>
</reference>
<evidence type="ECO:0000256" key="1">
    <source>
        <dbReference type="SAM" id="MobiDB-lite"/>
    </source>
</evidence>
<name>A0A2N5V815_9BASI</name>
<evidence type="ECO:0000313" key="2">
    <source>
        <dbReference type="EMBL" id="PLW16033.1"/>
    </source>
</evidence>
<protein>
    <submittedName>
        <fullName evidence="3">Uncharacterized protein</fullName>
    </submittedName>
</protein>
<dbReference type="EMBL" id="PGCI01000782">
    <property type="protein sequence ID" value="PLW16033.1"/>
    <property type="molecule type" value="Genomic_DNA"/>
</dbReference>